<evidence type="ECO:0000313" key="1">
    <source>
        <dbReference type="EMBL" id="AEW46897.1"/>
    </source>
</evidence>
<proteinExistence type="evidence at transcript level"/>
<organism evidence="1">
    <name type="scientific">Chilo suppressalis</name>
    <name type="common">Asiatic rice borer moth</name>
    <dbReference type="NCBI Taxonomy" id="168631"/>
    <lineage>
        <taxon>Eukaryota</taxon>
        <taxon>Metazoa</taxon>
        <taxon>Ecdysozoa</taxon>
        <taxon>Arthropoda</taxon>
        <taxon>Hexapoda</taxon>
        <taxon>Insecta</taxon>
        <taxon>Pterygota</taxon>
        <taxon>Neoptera</taxon>
        <taxon>Endopterygota</taxon>
        <taxon>Lepidoptera</taxon>
        <taxon>Glossata</taxon>
        <taxon>Ditrysia</taxon>
        <taxon>Pyraloidea</taxon>
        <taxon>Crambidae</taxon>
        <taxon>Crambinae</taxon>
        <taxon>Chilo</taxon>
    </lineage>
</organism>
<protein>
    <submittedName>
        <fullName evidence="1">Seminal fluid protein CSSFP047</fullName>
    </submittedName>
</protein>
<dbReference type="AlphaFoldDB" id="G9F9J9"/>
<sequence length="40" mass="4580">MKCEVIDAKLYTALRGAGFAPNLFIRKLLPRIFCYVTSMQ</sequence>
<dbReference type="EMBL" id="JN033744">
    <property type="protein sequence ID" value="AEW46897.1"/>
    <property type="molecule type" value="mRNA"/>
</dbReference>
<reference evidence="1" key="1">
    <citation type="submission" date="2011-05" db="EMBL/GenBank/DDBJ databases">
        <title>Identification of the putative seminal fluid protein genes in rice striped stem borer, Chilo suppressalis Walker (Lepidoptera Pyralidae).</title>
        <authorList>
            <person name="Wan P."/>
            <person name="Ge Z."/>
            <person name="Li G."/>
        </authorList>
    </citation>
    <scope>NUCLEOTIDE SEQUENCE</scope>
</reference>
<name>G9F9J9_CHISP</name>
<accession>G9F9J9</accession>